<keyword evidence="13" id="KW-1185">Reference proteome</keyword>
<dbReference type="STRING" id="1317117.ATO7_06780"/>
<accession>A0A1Y1SIR6</accession>
<dbReference type="EMBL" id="AQQV01000001">
    <property type="protein sequence ID" value="ORE89565.1"/>
    <property type="molecule type" value="Genomic_DNA"/>
</dbReference>
<dbReference type="PANTHER" id="PTHR11649">
    <property type="entry name" value="MSS1/TRME-RELATED GTP-BINDING PROTEIN"/>
    <property type="match status" value="1"/>
</dbReference>
<dbReference type="Proteomes" id="UP000192342">
    <property type="component" value="Unassembled WGS sequence"/>
</dbReference>
<keyword evidence="7 10" id="KW-0342">GTP-binding</keyword>
<protein>
    <recommendedName>
        <fullName evidence="10">Probable GTP-binding protein EngB</fullName>
    </recommendedName>
</protein>
<comment type="cofactor">
    <cofactor evidence="1">
        <name>Mg(2+)</name>
        <dbReference type="ChEBI" id="CHEBI:18420"/>
    </cofactor>
</comment>
<evidence type="ECO:0000256" key="5">
    <source>
        <dbReference type="ARBA" id="ARBA00022741"/>
    </source>
</evidence>
<keyword evidence="9 10" id="KW-0131">Cell cycle</keyword>
<dbReference type="HAMAP" id="MF_00321">
    <property type="entry name" value="GTPase_EngB"/>
    <property type="match status" value="1"/>
</dbReference>
<dbReference type="GO" id="GO:0000917">
    <property type="term" value="P:division septum assembly"/>
    <property type="evidence" value="ECO:0007669"/>
    <property type="project" value="UniProtKB-KW"/>
</dbReference>
<keyword evidence="3 10" id="KW-0132">Cell division</keyword>
<dbReference type="InterPro" id="IPR006073">
    <property type="entry name" value="GTP-bd"/>
</dbReference>
<comment type="similarity">
    <text evidence="2 10">Belongs to the TRAFAC class TrmE-Era-EngA-EngB-Septin-like GTPase superfamily. EngB GTPase family.</text>
</comment>
<reference evidence="12 13" key="1">
    <citation type="submission" date="2013-04" db="EMBL/GenBank/DDBJ databases">
        <title>Oceanococcus atlanticus 22II-S10r2 Genome Sequencing.</title>
        <authorList>
            <person name="Lai Q."/>
            <person name="Li G."/>
            <person name="Shao Z."/>
        </authorList>
    </citation>
    <scope>NUCLEOTIDE SEQUENCE [LARGE SCALE GENOMIC DNA]</scope>
    <source>
        <strain evidence="12 13">22II-S10r2</strain>
    </source>
</reference>
<evidence type="ECO:0000256" key="10">
    <source>
        <dbReference type="HAMAP-Rule" id="MF_00321"/>
    </source>
</evidence>
<evidence type="ECO:0000256" key="2">
    <source>
        <dbReference type="ARBA" id="ARBA00009638"/>
    </source>
</evidence>
<gene>
    <name evidence="10 12" type="primary">engB</name>
    <name evidence="12" type="ORF">ATO7_06780</name>
</gene>
<evidence type="ECO:0000313" key="13">
    <source>
        <dbReference type="Proteomes" id="UP000192342"/>
    </source>
</evidence>
<evidence type="ECO:0000259" key="11">
    <source>
        <dbReference type="PROSITE" id="PS51706"/>
    </source>
</evidence>
<dbReference type="PANTHER" id="PTHR11649:SF13">
    <property type="entry name" value="ENGB-TYPE G DOMAIN-CONTAINING PROTEIN"/>
    <property type="match status" value="1"/>
</dbReference>
<dbReference type="AlphaFoldDB" id="A0A1Y1SIR6"/>
<dbReference type="PROSITE" id="PS51706">
    <property type="entry name" value="G_ENGB"/>
    <property type="match status" value="1"/>
</dbReference>
<dbReference type="GO" id="GO:0046872">
    <property type="term" value="F:metal ion binding"/>
    <property type="evidence" value="ECO:0007669"/>
    <property type="project" value="UniProtKB-KW"/>
</dbReference>
<dbReference type="InterPro" id="IPR027417">
    <property type="entry name" value="P-loop_NTPase"/>
</dbReference>
<keyword evidence="8 10" id="KW-0717">Septation</keyword>
<comment type="function">
    <text evidence="10">Necessary for normal cell division and for the maintenance of normal septation.</text>
</comment>
<dbReference type="GO" id="GO:0005829">
    <property type="term" value="C:cytosol"/>
    <property type="evidence" value="ECO:0007669"/>
    <property type="project" value="TreeGrafter"/>
</dbReference>
<keyword evidence="4" id="KW-0479">Metal-binding</keyword>
<evidence type="ECO:0000313" key="12">
    <source>
        <dbReference type="EMBL" id="ORE89565.1"/>
    </source>
</evidence>
<sequence length="211" mass="22965">MSEAARNAELARLWRSAAFVLSAARLPDLPRGGREVAFAGRSNAGKSSALNALTGQNSLARTSKTPGRTQLINLFTLGEVGHLADLPGYGFAAAPKAIKVQWVNLIERYFGHRDELAAVVLIVDIRRGLGELDQQLLNWVTPRFLPVHVLLTKADKLSRNAAKQALFQIERELKAQNPLYTAQLFSATAKQGVDEARARISDLLRGEVAAS</sequence>
<evidence type="ECO:0000256" key="4">
    <source>
        <dbReference type="ARBA" id="ARBA00022723"/>
    </source>
</evidence>
<keyword evidence="5 10" id="KW-0547">Nucleotide-binding</keyword>
<evidence type="ECO:0000256" key="7">
    <source>
        <dbReference type="ARBA" id="ARBA00023134"/>
    </source>
</evidence>
<dbReference type="SUPFAM" id="SSF52540">
    <property type="entry name" value="P-loop containing nucleoside triphosphate hydrolases"/>
    <property type="match status" value="1"/>
</dbReference>
<keyword evidence="6" id="KW-0460">Magnesium</keyword>
<dbReference type="Pfam" id="PF01926">
    <property type="entry name" value="MMR_HSR1"/>
    <property type="match status" value="1"/>
</dbReference>
<evidence type="ECO:0000256" key="6">
    <source>
        <dbReference type="ARBA" id="ARBA00022842"/>
    </source>
</evidence>
<evidence type="ECO:0000256" key="1">
    <source>
        <dbReference type="ARBA" id="ARBA00001946"/>
    </source>
</evidence>
<evidence type="ECO:0000256" key="9">
    <source>
        <dbReference type="ARBA" id="ARBA00023306"/>
    </source>
</evidence>
<proteinExistence type="inferred from homology"/>
<dbReference type="CDD" id="cd01876">
    <property type="entry name" value="YihA_EngB"/>
    <property type="match status" value="1"/>
</dbReference>
<dbReference type="RefSeq" id="WP_083560786.1">
    <property type="nucleotide sequence ID" value="NZ_AQQV01000001.1"/>
</dbReference>
<evidence type="ECO:0000256" key="8">
    <source>
        <dbReference type="ARBA" id="ARBA00023210"/>
    </source>
</evidence>
<organism evidence="12 13">
    <name type="scientific">Oceanococcus atlanticus</name>
    <dbReference type="NCBI Taxonomy" id="1317117"/>
    <lineage>
        <taxon>Bacteria</taxon>
        <taxon>Pseudomonadati</taxon>
        <taxon>Pseudomonadota</taxon>
        <taxon>Gammaproteobacteria</taxon>
        <taxon>Chromatiales</taxon>
        <taxon>Oceanococcaceae</taxon>
        <taxon>Oceanococcus</taxon>
    </lineage>
</organism>
<dbReference type="InterPro" id="IPR030393">
    <property type="entry name" value="G_ENGB_dom"/>
</dbReference>
<dbReference type="InterPro" id="IPR019987">
    <property type="entry name" value="GTP-bd_ribosome_bio_YsxC"/>
</dbReference>
<feature type="domain" description="EngB-type G" evidence="11">
    <location>
        <begin position="32"/>
        <end position="206"/>
    </location>
</feature>
<comment type="caution">
    <text evidence="12">The sequence shown here is derived from an EMBL/GenBank/DDBJ whole genome shotgun (WGS) entry which is preliminary data.</text>
</comment>
<name>A0A1Y1SIR6_9GAMM</name>
<dbReference type="GO" id="GO:0005525">
    <property type="term" value="F:GTP binding"/>
    <property type="evidence" value="ECO:0007669"/>
    <property type="project" value="UniProtKB-UniRule"/>
</dbReference>
<dbReference type="FunFam" id="3.40.50.300:FF:000098">
    <property type="entry name" value="Probable GTP-binding protein EngB"/>
    <property type="match status" value="1"/>
</dbReference>
<evidence type="ECO:0000256" key="3">
    <source>
        <dbReference type="ARBA" id="ARBA00022618"/>
    </source>
</evidence>
<dbReference type="OrthoDB" id="9804921at2"/>
<dbReference type="Gene3D" id="3.40.50.300">
    <property type="entry name" value="P-loop containing nucleotide triphosphate hydrolases"/>
    <property type="match status" value="1"/>
</dbReference>
<dbReference type="NCBIfam" id="TIGR03598">
    <property type="entry name" value="GTPase_YsxC"/>
    <property type="match status" value="1"/>
</dbReference>